<gene>
    <name evidence="1" type="ORF">BAU18_000890</name>
</gene>
<dbReference type="InterPro" id="IPR027417">
    <property type="entry name" value="P-loop_NTPase"/>
</dbReference>
<proteinExistence type="predicted"/>
<accession>A0ABV0F3T3</accession>
<evidence type="ECO:0008006" key="3">
    <source>
        <dbReference type="Google" id="ProtNLM"/>
    </source>
</evidence>
<evidence type="ECO:0000313" key="2">
    <source>
        <dbReference type="Proteomes" id="UP001429357"/>
    </source>
</evidence>
<reference evidence="2" key="1">
    <citation type="submission" date="2016-06" db="EMBL/GenBank/DDBJ databases">
        <title>Four novel species of enterococci isolated from chicken manure.</title>
        <authorList>
            <person name="Van Tyne D."/>
        </authorList>
    </citation>
    <scope>NUCLEOTIDE SEQUENCE [LARGE SCALE GENOMIC DNA]</scope>
    <source>
        <strain evidence="2">JM9A</strain>
    </source>
</reference>
<organism evidence="1 2">
    <name type="scientific">Enterococcus diestrammenae</name>
    <dbReference type="NCBI Taxonomy" id="1155073"/>
    <lineage>
        <taxon>Bacteria</taxon>
        <taxon>Bacillati</taxon>
        <taxon>Bacillota</taxon>
        <taxon>Bacilli</taxon>
        <taxon>Lactobacillales</taxon>
        <taxon>Enterococcaceae</taxon>
        <taxon>Enterococcus</taxon>
    </lineage>
</organism>
<dbReference type="EMBL" id="MAEI02000001">
    <property type="protein sequence ID" value="MEO1781311.1"/>
    <property type="molecule type" value="Genomic_DNA"/>
</dbReference>
<dbReference type="RefSeq" id="WP_161869329.1">
    <property type="nucleotide sequence ID" value="NZ_MAEI02000001.1"/>
</dbReference>
<sequence>MKTMSEPYLPRVIQIGSTGRNSGKTTLALELIRHLRQERPVYSLKIITIKPQQKGHCQRGGLGCGICTAFTGGYEWQEETVTKGSKDTCQMLAAGSTKTFLLKAVEEQLAAGFAEIYRQLPPEAWLICESNTLRKVVRPQLFVMMDNQKKAKPSAVAVFQQADVVLQKATDFDWRQLAWGNV</sequence>
<dbReference type="Gene3D" id="3.40.50.300">
    <property type="entry name" value="P-loop containing nucleotide triphosphate hydrolases"/>
    <property type="match status" value="1"/>
</dbReference>
<name>A0ABV0F3T3_9ENTE</name>
<evidence type="ECO:0000313" key="1">
    <source>
        <dbReference type="EMBL" id="MEO1781311.1"/>
    </source>
</evidence>
<comment type="caution">
    <text evidence="1">The sequence shown here is derived from an EMBL/GenBank/DDBJ whole genome shotgun (WGS) entry which is preliminary data.</text>
</comment>
<reference evidence="1 2" key="2">
    <citation type="submission" date="2024-02" db="EMBL/GenBank/DDBJ databases">
        <title>The Genome Sequence of Enterococcus diestrammenae JM9A.</title>
        <authorList>
            <person name="Earl A."/>
            <person name="Manson A."/>
            <person name="Gilmore M."/>
            <person name="Sanders J."/>
            <person name="Shea T."/>
            <person name="Howe W."/>
            <person name="Livny J."/>
            <person name="Cuomo C."/>
            <person name="Neafsey D."/>
            <person name="Birren B."/>
        </authorList>
    </citation>
    <scope>NUCLEOTIDE SEQUENCE [LARGE SCALE GENOMIC DNA]</scope>
    <source>
        <strain evidence="1 2">JM9A</strain>
    </source>
</reference>
<dbReference type="Proteomes" id="UP001429357">
    <property type="component" value="Unassembled WGS sequence"/>
</dbReference>
<protein>
    <recommendedName>
        <fullName evidence="3">Molybdopterin-guanine dinucleotide biosynthesis protein B (MobB) domain-containing protein</fullName>
    </recommendedName>
</protein>
<keyword evidence="2" id="KW-1185">Reference proteome</keyword>